<dbReference type="AlphaFoldDB" id="A0A9P3C633"/>
<evidence type="ECO:0000256" key="1">
    <source>
        <dbReference type="SAM" id="MobiDB-lite"/>
    </source>
</evidence>
<dbReference type="EMBL" id="BOPL01000011">
    <property type="protein sequence ID" value="GIK06647.1"/>
    <property type="molecule type" value="Genomic_DNA"/>
</dbReference>
<feature type="transmembrane region" description="Helical" evidence="2">
    <location>
        <begin position="129"/>
        <end position="149"/>
    </location>
</feature>
<keyword evidence="2" id="KW-1133">Transmembrane helix</keyword>
<protein>
    <submittedName>
        <fullName evidence="3">Uncharacterized protein</fullName>
    </submittedName>
</protein>
<keyword evidence="4" id="KW-1185">Reference proteome</keyword>
<gene>
    <name evidence="3" type="ORF">Aspvir_002297</name>
</gene>
<feature type="compositionally biased region" description="Basic and acidic residues" evidence="1">
    <location>
        <begin position="160"/>
        <end position="169"/>
    </location>
</feature>
<evidence type="ECO:0000313" key="3">
    <source>
        <dbReference type="EMBL" id="GIK06647.1"/>
    </source>
</evidence>
<proteinExistence type="predicted"/>
<keyword evidence="2" id="KW-0812">Transmembrane</keyword>
<dbReference type="OrthoDB" id="3945378at2759"/>
<feature type="transmembrane region" description="Helical" evidence="2">
    <location>
        <begin position="81"/>
        <end position="99"/>
    </location>
</feature>
<accession>A0A9P3C633</accession>
<evidence type="ECO:0000256" key="2">
    <source>
        <dbReference type="SAM" id="Phobius"/>
    </source>
</evidence>
<dbReference type="GeneID" id="66930279"/>
<dbReference type="RefSeq" id="XP_043129833.1">
    <property type="nucleotide sequence ID" value="XM_043273898.1"/>
</dbReference>
<organism evidence="3 4">
    <name type="scientific">Aspergillus viridinutans</name>
    <dbReference type="NCBI Taxonomy" id="75553"/>
    <lineage>
        <taxon>Eukaryota</taxon>
        <taxon>Fungi</taxon>
        <taxon>Dikarya</taxon>
        <taxon>Ascomycota</taxon>
        <taxon>Pezizomycotina</taxon>
        <taxon>Eurotiomycetes</taxon>
        <taxon>Eurotiomycetidae</taxon>
        <taxon>Eurotiales</taxon>
        <taxon>Aspergillaceae</taxon>
        <taxon>Aspergillus</taxon>
        <taxon>Aspergillus subgen. Fumigati</taxon>
    </lineage>
</organism>
<feature type="region of interest" description="Disordered" evidence="1">
    <location>
        <begin position="159"/>
        <end position="178"/>
    </location>
</feature>
<dbReference type="Proteomes" id="UP000710440">
    <property type="component" value="Unassembled WGS sequence"/>
</dbReference>
<keyword evidence="2" id="KW-0472">Membrane</keyword>
<feature type="compositionally biased region" description="Basic and acidic residues" evidence="1">
    <location>
        <begin position="421"/>
        <end position="438"/>
    </location>
</feature>
<name>A0A9P3C633_ASPVI</name>
<comment type="caution">
    <text evidence="3">The sequence shown here is derived from an EMBL/GenBank/DDBJ whole genome shotgun (WGS) entry which is preliminary data.</text>
</comment>
<feature type="compositionally biased region" description="Polar residues" evidence="1">
    <location>
        <begin position="442"/>
        <end position="454"/>
    </location>
</feature>
<feature type="transmembrane region" description="Helical" evidence="2">
    <location>
        <begin position="50"/>
        <end position="69"/>
    </location>
</feature>
<feature type="transmembrane region" description="Helical" evidence="2">
    <location>
        <begin position="232"/>
        <end position="250"/>
    </location>
</feature>
<feature type="transmembrane region" description="Helical" evidence="2">
    <location>
        <begin position="194"/>
        <end position="212"/>
    </location>
</feature>
<evidence type="ECO:0000313" key="4">
    <source>
        <dbReference type="Proteomes" id="UP000710440"/>
    </source>
</evidence>
<feature type="region of interest" description="Disordered" evidence="1">
    <location>
        <begin position="421"/>
        <end position="454"/>
    </location>
</feature>
<sequence>MAYGAGLVAYIANSPEDVADCRKAFNIVTLAVIINTFRNTVGGSFAMLEWYIVFSLVVIIPSVVALAVVTKGWTEDKIGFGLFLLWYAIYLGCQPWLAFGTLHQGSRASCDPKAAFGNLYMWPTLVKPFSIVTCCAGFCFLILALRLVVSGFTKGLNPPKKHDNTKDDPDTANGWTDTIDRGTETATFEGKKWLTFRIVTGLAGVFGLVCVQRTLRRNKIEMDASLADTSQLVPFLIGLFTLLSSIWSVIKRRRSRKKEVWDGCPEAWELESQLGQIESEEEQRHTHVLQLNAQEQQLQNLLLRLGTDQEELQDDLVQLEREEQEFKARLEQITADEQDLQDRVQQSQERVERLTADEQDLQERVEQSRERLEQLQNEELNCKVRLEQLERAEKQCRAKLDISTTVQGDFEARMEQIRSEEQVHERRLEELKTEKQECKAQLVQSNTEELSSNH</sequence>
<reference evidence="3 4" key="1">
    <citation type="submission" date="2021-02" db="EMBL/GenBank/DDBJ databases">
        <title>Pan-genome distribution and transcriptional activeness of fungal secondary metabolism genes in Aspergillus section Fumigati.</title>
        <authorList>
            <person name="Takahashi H."/>
            <person name="Umemura M."/>
            <person name="Ninomiya A."/>
            <person name="Kusuya Y."/>
            <person name="Urayama S."/>
            <person name="Shimizu M."/>
            <person name="Watanabe A."/>
            <person name="Kamei K."/>
            <person name="Yaguchi T."/>
            <person name="Hagiwara D."/>
        </authorList>
    </citation>
    <scope>NUCLEOTIDE SEQUENCE [LARGE SCALE GENOMIC DNA]</scope>
    <source>
        <strain evidence="3 4">IFM 47045</strain>
    </source>
</reference>